<dbReference type="PANTHER" id="PTHR26379">
    <property type="entry name" value="BTB/POZ AND MATH DOMAIN-CONTAINING PROTEIN 1"/>
    <property type="match status" value="1"/>
</dbReference>
<comment type="similarity">
    <text evidence="2">Belongs to the Tdpoz family.</text>
</comment>
<evidence type="ECO:0000256" key="1">
    <source>
        <dbReference type="ARBA" id="ARBA00004906"/>
    </source>
</evidence>
<dbReference type="PANTHER" id="PTHR26379:SF180">
    <property type="entry name" value="TRAF TRANSCRIPTION FACTOR"/>
    <property type="match status" value="1"/>
</dbReference>
<dbReference type="InterPro" id="IPR045005">
    <property type="entry name" value="BPM1-6"/>
</dbReference>
<evidence type="ECO:0000259" key="3">
    <source>
        <dbReference type="PROSITE" id="PS50097"/>
    </source>
</evidence>
<dbReference type="InterPro" id="IPR056423">
    <property type="entry name" value="BACK_BPM_SPOP"/>
</dbReference>
<keyword evidence="5" id="KW-1185">Reference proteome</keyword>
<dbReference type="SUPFAM" id="SSF49599">
    <property type="entry name" value="TRAF domain-like"/>
    <property type="match status" value="1"/>
</dbReference>
<evidence type="ECO:0000313" key="4">
    <source>
        <dbReference type="EMBL" id="OEL22638.1"/>
    </source>
</evidence>
<dbReference type="Proteomes" id="UP000095767">
    <property type="component" value="Unassembled WGS sequence"/>
</dbReference>
<dbReference type="SMART" id="SM00225">
    <property type="entry name" value="BTB"/>
    <property type="match status" value="1"/>
</dbReference>
<gene>
    <name evidence="4" type="ORF">BAE44_0016341</name>
</gene>
<evidence type="ECO:0000256" key="2">
    <source>
        <dbReference type="ARBA" id="ARBA00010846"/>
    </source>
</evidence>
<dbReference type="GO" id="GO:0016567">
    <property type="term" value="P:protein ubiquitination"/>
    <property type="evidence" value="ECO:0007669"/>
    <property type="project" value="InterPro"/>
</dbReference>
<protein>
    <submittedName>
        <fullName evidence="4">BTB/POZ and MATH domain-containing protein 1</fullName>
    </submittedName>
</protein>
<comment type="pathway">
    <text evidence="1">Protein modification; protein ubiquitination.</text>
</comment>
<accession>A0A1E5VBX9</accession>
<dbReference type="Pfam" id="PF00651">
    <property type="entry name" value="BTB"/>
    <property type="match status" value="1"/>
</dbReference>
<comment type="caution">
    <text evidence="4">The sequence shown here is derived from an EMBL/GenBank/DDBJ whole genome shotgun (WGS) entry which is preliminary data.</text>
</comment>
<dbReference type="PROSITE" id="PS50097">
    <property type="entry name" value="BTB"/>
    <property type="match status" value="1"/>
</dbReference>
<organism evidence="4 5">
    <name type="scientific">Dichanthelium oligosanthes</name>
    <dbReference type="NCBI Taxonomy" id="888268"/>
    <lineage>
        <taxon>Eukaryota</taxon>
        <taxon>Viridiplantae</taxon>
        <taxon>Streptophyta</taxon>
        <taxon>Embryophyta</taxon>
        <taxon>Tracheophyta</taxon>
        <taxon>Spermatophyta</taxon>
        <taxon>Magnoliopsida</taxon>
        <taxon>Liliopsida</taxon>
        <taxon>Poales</taxon>
        <taxon>Poaceae</taxon>
        <taxon>PACMAD clade</taxon>
        <taxon>Panicoideae</taxon>
        <taxon>Panicodae</taxon>
        <taxon>Paniceae</taxon>
        <taxon>Dichantheliinae</taxon>
        <taxon>Dichanthelium</taxon>
    </lineage>
</organism>
<dbReference type="Gene3D" id="6.10.250.3030">
    <property type="match status" value="1"/>
</dbReference>
<dbReference type="OrthoDB" id="6359816at2759"/>
<dbReference type="CDD" id="cd18280">
    <property type="entry name" value="BTB_POZ_BPM_plant"/>
    <property type="match status" value="1"/>
</dbReference>
<dbReference type="EMBL" id="LWDX02044810">
    <property type="protein sequence ID" value="OEL22638.1"/>
    <property type="molecule type" value="Genomic_DNA"/>
</dbReference>
<dbReference type="InterPro" id="IPR000210">
    <property type="entry name" value="BTB/POZ_dom"/>
</dbReference>
<evidence type="ECO:0000313" key="5">
    <source>
        <dbReference type="Proteomes" id="UP000095767"/>
    </source>
</evidence>
<dbReference type="AlphaFoldDB" id="A0A1E5VBX9"/>
<sequence>MEHSWTQLREVVSSVHRLKVDGFCITKATINHDAGCVNSRCSVEGHSWEVHFHPALYAKGHGYNPGLDLVFLGESRTGVTAILSAKVIDHTSYDDFVPFKDTKTVPRAFHRPMDRSQPIYIGLGFAGDDFKSHSLTMECTITVFREPEAQRGAIPVPSFDLPRHLGELLRSQAGADVTFAVSGESFSAHKTVLAAMSPVFMAEFFGEMTEKNSPLVEIQDMDAEVFKAMLYFIYTDAVPDELDEKPEAATTALAQHLLVAADRYGLDRLKVLCERRLSLAMDAGTVASTLALAEQHNCSRLKAKCIEFIT</sequence>
<dbReference type="STRING" id="888268.A0A1E5VBX9"/>
<proteinExistence type="inferred from homology"/>
<dbReference type="Gene3D" id="3.30.710.10">
    <property type="entry name" value="Potassium Channel Kv1.1, Chain A"/>
    <property type="match status" value="1"/>
</dbReference>
<dbReference type="Pfam" id="PF24570">
    <property type="entry name" value="BACK_BPM_SPOP"/>
    <property type="match status" value="1"/>
</dbReference>
<name>A0A1E5VBX9_9POAL</name>
<dbReference type="SUPFAM" id="SSF54695">
    <property type="entry name" value="POZ domain"/>
    <property type="match status" value="1"/>
</dbReference>
<reference evidence="4 5" key="1">
    <citation type="submission" date="2016-09" db="EMBL/GenBank/DDBJ databases">
        <title>The draft genome of Dichanthelium oligosanthes: A C3 panicoid grass species.</title>
        <authorList>
            <person name="Studer A.J."/>
            <person name="Schnable J.C."/>
            <person name="Brutnell T.P."/>
        </authorList>
    </citation>
    <scope>NUCLEOTIDE SEQUENCE [LARGE SCALE GENOMIC DNA]</scope>
    <source>
        <strain evidence="5">cv. Kellogg 1175</strain>
        <tissue evidence="4">Leaf</tissue>
    </source>
</reference>
<feature type="domain" description="BTB" evidence="3">
    <location>
        <begin position="175"/>
        <end position="242"/>
    </location>
</feature>
<dbReference type="InterPro" id="IPR011333">
    <property type="entry name" value="SKP1/BTB/POZ_sf"/>
</dbReference>